<dbReference type="Pfam" id="PF20925">
    <property type="entry name" value="Htt_bridge"/>
    <property type="match status" value="1"/>
</dbReference>
<keyword evidence="7" id="KW-1185">Reference proteome</keyword>
<dbReference type="InterPro" id="IPR000091">
    <property type="entry name" value="Huntingtin"/>
</dbReference>
<evidence type="ECO:0000256" key="1">
    <source>
        <dbReference type="ARBA" id="ARBA00002907"/>
    </source>
</evidence>
<organism evidence="7 8">
    <name type="scientific">Polistes dominula</name>
    <name type="common">European paper wasp</name>
    <name type="synonym">Vespa dominula</name>
    <dbReference type="NCBI Taxonomy" id="743375"/>
    <lineage>
        <taxon>Eukaryota</taxon>
        <taxon>Metazoa</taxon>
        <taxon>Ecdysozoa</taxon>
        <taxon>Arthropoda</taxon>
        <taxon>Hexapoda</taxon>
        <taxon>Insecta</taxon>
        <taxon>Pterygota</taxon>
        <taxon>Neoptera</taxon>
        <taxon>Endopterygota</taxon>
        <taxon>Hymenoptera</taxon>
        <taxon>Apocrita</taxon>
        <taxon>Aculeata</taxon>
        <taxon>Vespoidea</taxon>
        <taxon>Vespidae</taxon>
        <taxon>Polistinae</taxon>
        <taxon>Polistini</taxon>
        <taxon>Polistes</taxon>
    </lineage>
</organism>
<dbReference type="PANTHER" id="PTHR10170">
    <property type="entry name" value="HUNTINGTON DISEASE PROTEIN"/>
    <property type="match status" value="1"/>
</dbReference>
<dbReference type="InterPro" id="IPR024613">
    <property type="entry name" value="Huntingtin_N_HEAT_rpt-2"/>
</dbReference>
<dbReference type="InterPro" id="IPR016024">
    <property type="entry name" value="ARM-type_fold"/>
</dbReference>
<evidence type="ECO:0000256" key="3">
    <source>
        <dbReference type="ARBA" id="ARBA00004496"/>
    </source>
</evidence>
<proteinExistence type="inferred from homology"/>
<evidence type="ECO:0000313" key="7">
    <source>
        <dbReference type="Proteomes" id="UP000694924"/>
    </source>
</evidence>
<keyword evidence="6" id="KW-0539">Nucleus</keyword>
<dbReference type="Proteomes" id="UP000694924">
    <property type="component" value="Unplaced"/>
</dbReference>
<keyword evidence="5" id="KW-0963">Cytoplasm</keyword>
<dbReference type="InterPro" id="IPR011989">
    <property type="entry name" value="ARM-like"/>
</dbReference>
<dbReference type="InterPro" id="IPR048413">
    <property type="entry name" value="Htt_C-HEAT_rpt"/>
</dbReference>
<dbReference type="PANTHER" id="PTHR10170:SF10">
    <property type="entry name" value="HUNTINGTIN"/>
    <property type="match status" value="1"/>
</dbReference>
<sequence length="2893" mass="326295">MATLNNILKAIDALKVLQETMVSSDPVIRKEKITHCTVIAEGLCSTNTKLVSKYPQIFGCSIKSLLALCDDAEADVRMIADECLNKIIRTMADSDIVKIQIELYNEIKSNGPARTLRAALWRFGLLSHMIRPTRGKAYVSNLIPCIIVIAHRPEESVIDTLAQALKLILKTLGPFMTDNDVKTLLKALFQNISSTQAAFRRAAANMILTTCLNCRKPQVFLCYVLNYLLDAIIPVSDDIDHLNTVIGVFGCIKVILPHMSTPTECESTDKQQLDNFLQIYELCLYYTKWHSNHNLINAALETLAQLLQSPSSAFKYLLLSKEGITHSRIELNQETATISLGQISNSTATSISGGNSDSTLNLLEPEMPQLNSKIGNWIIDSEMVLPLIQKSETRETCPSDATETKKQTMENYSELKIETLEGDGIEEGSDAESEIEQVENVPYSSLQSNHMKEDEYLDEASISVASPQKLPMELPLQEINIGSYTDSDMSVKFCCRYLVSSFLLTGSAGHLMPDKLFRVSVKSLALTCVANILKLYPDLILMTVAKDSTHSDKQMIKDILLFANHSDPQIRANVSILIGLFLKTVFTQYGGSFKNFQSENLNSKTNESSLLENMIKLLIKGLEDDSATTCRQTLTALNLCLPEILNSVDSQYGITILFELPKLIKNPYFLVKVKLADLLSNLSYVTIEHITGDALFQQHFIDVIIILLGDQDKRVRHAASEAIVKSIPYLYFQHPQESAAVKKAAEYTEKYLSTVMSNNLRIPSYYDRHKICINNTVKPFTSLNDHSDKKYHVNIEDSLSRIVSILTEILMVNSSKYMIYGCCEALAQLSEVYNTVVYTRGWDCILPKALLKKSHKKAVSRVDTTNENNFTIEITSPTGSGILSLLLPLLSSSAISLDLSTHKHLISLAGNLASGLALCNLKPNEPTNKHDSDTPNLWRMFKDKQTCQYMELLLAHVMKVLNIFVYVIDDIQLNQVTTKSTISLSATHTLSPKKKVVPEQKQKEKKDKFLNLKLEKEPGGLFTVIPHYMKIYDNLKAAHSNYLVTLEPEASEMYIALLTAVLDTLSQILEIATFNEAGGIADEILYYLQTTVTLSPTATIQCVQQLLKCLFGKNLGTLWSDQDMQQYAEQNISLRDTSKGFYNQCFQNPARHMAEMIKIIGNNCRDENKPDTGWIGLTRRKGDRKLSYIYASDHKASVATFIRLFEPMVIKSMEQYTITSNISLQCQVLMLLSQLIQLKVNYCLLDSDKIFIGFVLKQFEFIEEGQIQQAEYLLPKIFTFLVHLSYEKNHSKVVIGIPKIIQLCDGLMASGQPALKYCIPALAPVVGDIFLIRNGSSNQAEQRELETTKEVLISMLLRLVEYHEVIELLALCVSESRFSGDGNGEEKWRRWSRMTTDTVLPLLGMRKVRLESENAHMALVKLFAAISPTVFRPVDPLLKILFTAPVTLKEPVFKLKRWLGMINVILLTLISCAKEDSMLARLSDLSVYMTDLSHLLLFPDNMSKVIDPLNALGTQSAQIPPEKILARFIFKVISLIGTKVFNILGLINHKATDPYTGFAQHTDNDDYLVHQFAFFLQLCIHMFESGSHCKVANAAMQMIQNRNNLDEDKFPIDNLNSLMLSIGHVCPMLTCQWAYLMTLLSYNEMLFWSKVLGTRNSDYIVRTVPNETKVYDHINSINVQIIHKGGIILFCDYVCENLNDAEPLTWLLVNHIEEAINIATESPVRELLAAAIHRNPAASGLLVQAISTKCVNLSQPSFVKRILQCIEDAHQSQSGAVIMMLIPKFLSIKYLALSRMAAKMASRRIEILLTLNASDVIEQFPKDDLIKVMDTLQTTKLAKKHGALVNLLNKLGVHFYDLSPFEPDLCRPFNPLIVKTIQLDRDWFLSQIKLRCCHQNVTYSTHESAQLLSNLNFEDCLSIISCKEFDIMILKDCITLGVRLTIENCQKLELEQMNDKKVHFEASPLYIAAKQCLLEHVRNVTEFMPKPHYVFNPQKSDTNSKEVKYATRISKLLDDSIYWNTLLKIIPVVRAFTKTLSKLTRYNLAQMDAKAEEDCAKLALLCFELTHWMIHVNKENIRKLRPSEVELALSCAAEILKHEGPFKIFADHTRYSWVCSSILAMTKVVENNLTTVESLPHVDACSLQPAFQDEETKHYAKACVQIASLVVWLEKCHTNNSSKNIPPYLFNIIKTLIVLISRQPLVNSFVLTPPLVWKHGWHVMGSGTTKCHFPLLSTESNLLQEIDILEQFIYRINLLGWTSRLQFEEIWMALLGLLNLSQNENTSSEEATALVQASCLAIQAITQLLLQTMLLPHPGNPITSCLIHHSRDPQLSVVKISSQKLYTIQDLLTWKFECMSDIQNINGLRLDHIFHRGNIEKIRTSDNFTYSQLSVSYLWSSCNLYENKLNTSVLELKNRRSDALKSASLDVDSCLRFLVELYTSWLSPQANIPIQLLTETMKSLLAISDLFVERAQYQWILDVCLEIAKVHPTENVILYQYLVISVCKAAAVLIPLDLDTLEKVRGLIDINLKSGFLAARVAALHGVLYLLQSAFQANYKEILYILLYPLIIDYIQKHIANQDTEGVSNQSEEHQGIMWALVFFLLEHVVDVPLAVETPTVVELVLSLVMSPNISITLHQTLLQGLERLIITKSVTGKVAEQIVKVATERLGHISPLYALPALQLLLTCMYTEAADRLNQPNVDEPLPGIEPESLVRSIERTSAIFDRIKRGYPMEVEILCSVLSGVLADFFPPSEILTKVIGEFLSPQQPHPRLLSGVVFKVCERACTSTKMSLLQDWVVFSLPNFIQSLPLAMSTWCLSCFFISASTNNWLRALFPHVQSRIGKYEYEDKKILCLAANDFYHKLPEESQRKAFVETFEVAAKEPGNPFIDILASF</sequence>
<dbReference type="RefSeq" id="XP_015171247.1">
    <property type="nucleotide sequence ID" value="XM_015315761.1"/>
</dbReference>
<dbReference type="InterPro" id="IPR048411">
    <property type="entry name" value="Htt_N_HEAT_rpt-1"/>
</dbReference>
<protein>
    <submittedName>
        <fullName evidence="8">Huntingtin</fullName>
    </submittedName>
</protein>
<evidence type="ECO:0000256" key="2">
    <source>
        <dbReference type="ARBA" id="ARBA00004123"/>
    </source>
</evidence>
<dbReference type="GeneID" id="107063731"/>
<dbReference type="SUPFAM" id="SSF48371">
    <property type="entry name" value="ARM repeat"/>
    <property type="match status" value="3"/>
</dbReference>
<dbReference type="Pfam" id="PF12372">
    <property type="entry name" value="Htt_N-HEAT"/>
    <property type="match status" value="1"/>
</dbReference>
<reference evidence="8" key="1">
    <citation type="submission" date="2025-08" db="UniProtKB">
        <authorList>
            <consortium name="RefSeq"/>
        </authorList>
    </citation>
    <scope>IDENTIFICATION</scope>
    <source>
        <tissue evidence="8">Whole body</tissue>
    </source>
</reference>
<evidence type="ECO:0000256" key="5">
    <source>
        <dbReference type="ARBA" id="ARBA00022490"/>
    </source>
</evidence>
<dbReference type="PRINTS" id="PR00375">
    <property type="entry name" value="HUNTINGTIN"/>
</dbReference>
<dbReference type="Pfam" id="PF20927">
    <property type="entry name" value="Htt_C-HEAT"/>
    <property type="match status" value="2"/>
</dbReference>
<dbReference type="InterPro" id="IPR048412">
    <property type="entry name" value="Htt_bridge"/>
</dbReference>
<gene>
    <name evidence="8" type="primary">LOC107063731</name>
</gene>
<accession>A0ABM1HTG0</accession>
<dbReference type="Pfam" id="PF20926">
    <property type="entry name" value="Htt_N-HEAT_1"/>
    <property type="match status" value="1"/>
</dbReference>
<comment type="similarity">
    <text evidence="4">Belongs to the huntingtin family.</text>
</comment>
<comment type="function">
    <text evidence="1">May play a role in microtubule-mediated transport or vesicle function.</text>
</comment>
<evidence type="ECO:0000256" key="6">
    <source>
        <dbReference type="ARBA" id="ARBA00023242"/>
    </source>
</evidence>
<comment type="subcellular location">
    <subcellularLocation>
        <location evidence="3">Cytoplasm</location>
    </subcellularLocation>
    <subcellularLocation>
        <location evidence="2">Nucleus</location>
    </subcellularLocation>
</comment>
<evidence type="ECO:0000256" key="4">
    <source>
        <dbReference type="ARBA" id="ARBA00007153"/>
    </source>
</evidence>
<name>A0ABM1HTG0_POLDO</name>
<evidence type="ECO:0000313" key="8">
    <source>
        <dbReference type="RefSeq" id="XP_015171247.1"/>
    </source>
</evidence>
<dbReference type="Gene3D" id="1.25.10.10">
    <property type="entry name" value="Leucine-rich Repeat Variant"/>
    <property type="match status" value="2"/>
</dbReference>
<dbReference type="InterPro" id="IPR028426">
    <property type="entry name" value="Huntingtin_fam"/>
</dbReference>